<sequence>MGRDRYTPNWIGNLFDNYKVKCPDGSIWRFDEKISEKSLDIQGADPNYVVAESQAVYHCHQTKGPSIGMEAIVKVRMQVPFTYPASSDPFVRSCEACVGVAAPTATEVAALEHFTKKDCTVVPRLLHCIRSYQDIYMPVPGSYIIFLIMEKCPGVELTDFWDYDEAKRKKIRDAFRKNYTELLSCFADPADPGLRNIIYDEQENKCWFIDHEQTYILEDETPMMFYEKDFVYWGLEEYVPVGAEQCG</sequence>
<dbReference type="GeneID" id="9227742"/>
<dbReference type="EMBL" id="DS995702">
    <property type="protein sequence ID" value="EEQ28878.1"/>
    <property type="molecule type" value="Genomic_DNA"/>
</dbReference>
<dbReference type="VEuPathDB" id="FungiDB:MCYG_01697"/>
<evidence type="ECO:0000313" key="1">
    <source>
        <dbReference type="EMBL" id="EEQ28878.1"/>
    </source>
</evidence>
<dbReference type="OrthoDB" id="5401170at2759"/>
<keyword evidence="2" id="KW-1185">Reference proteome</keyword>
<dbReference type="InterPro" id="IPR011009">
    <property type="entry name" value="Kinase-like_dom_sf"/>
</dbReference>
<accession>C5FHP8</accession>
<organism evidence="1 2">
    <name type="scientific">Arthroderma otae (strain ATCC MYA-4605 / CBS 113480)</name>
    <name type="common">Microsporum canis</name>
    <dbReference type="NCBI Taxonomy" id="554155"/>
    <lineage>
        <taxon>Eukaryota</taxon>
        <taxon>Fungi</taxon>
        <taxon>Dikarya</taxon>
        <taxon>Ascomycota</taxon>
        <taxon>Pezizomycotina</taxon>
        <taxon>Eurotiomycetes</taxon>
        <taxon>Eurotiomycetidae</taxon>
        <taxon>Onygenales</taxon>
        <taxon>Arthrodermataceae</taxon>
        <taxon>Microsporum</taxon>
    </lineage>
</organism>
<reference evidence="2" key="1">
    <citation type="journal article" date="2012" name="MBio">
        <title>Comparative genome analysis of Trichophyton rubrum and related dermatophytes reveals candidate genes involved in infection.</title>
        <authorList>
            <person name="Martinez D.A."/>
            <person name="Oliver B.G."/>
            <person name="Graeser Y."/>
            <person name="Goldberg J.M."/>
            <person name="Li W."/>
            <person name="Martinez-Rossi N.M."/>
            <person name="Monod M."/>
            <person name="Shelest E."/>
            <person name="Barton R.C."/>
            <person name="Birch E."/>
            <person name="Brakhage A.A."/>
            <person name="Chen Z."/>
            <person name="Gurr S.J."/>
            <person name="Heiman D."/>
            <person name="Heitman J."/>
            <person name="Kosti I."/>
            <person name="Rossi A."/>
            <person name="Saif S."/>
            <person name="Samalova M."/>
            <person name="Saunders C.W."/>
            <person name="Shea T."/>
            <person name="Summerbell R.C."/>
            <person name="Xu J."/>
            <person name="Young S."/>
            <person name="Zeng Q."/>
            <person name="Birren B.W."/>
            <person name="Cuomo C.A."/>
            <person name="White T.C."/>
        </authorList>
    </citation>
    <scope>NUCLEOTIDE SEQUENCE [LARGE SCALE GENOMIC DNA]</scope>
    <source>
        <strain evidence="2">ATCC MYA-4605 / CBS 113480</strain>
    </source>
</reference>
<protein>
    <recommendedName>
        <fullName evidence="3">Aminoglycoside phosphotransferase domain-containing protein</fullName>
    </recommendedName>
</protein>
<gene>
    <name evidence="1" type="ORF">MCYG_01697</name>
</gene>
<dbReference type="HOGENOM" id="CLU_078302_1_0_1"/>
<dbReference type="SUPFAM" id="SSF56112">
    <property type="entry name" value="Protein kinase-like (PK-like)"/>
    <property type="match status" value="1"/>
</dbReference>
<evidence type="ECO:0008006" key="3">
    <source>
        <dbReference type="Google" id="ProtNLM"/>
    </source>
</evidence>
<evidence type="ECO:0000313" key="2">
    <source>
        <dbReference type="Proteomes" id="UP000002035"/>
    </source>
</evidence>
<dbReference type="OMA" id="PAHPNIE"/>
<name>C5FHP8_ARTOC</name>
<dbReference type="eggNOG" id="ENOG502TK2A">
    <property type="taxonomic scope" value="Eukaryota"/>
</dbReference>
<proteinExistence type="predicted"/>
<dbReference type="RefSeq" id="XP_002848763.1">
    <property type="nucleotide sequence ID" value="XM_002848717.1"/>
</dbReference>
<dbReference type="STRING" id="554155.C5FHP8"/>
<dbReference type="AlphaFoldDB" id="C5FHP8"/>
<dbReference type="Proteomes" id="UP000002035">
    <property type="component" value="Unassembled WGS sequence"/>
</dbReference>